<dbReference type="RefSeq" id="WP_135200633.1">
    <property type="nucleotide sequence ID" value="NZ_SPVG01000056.1"/>
</dbReference>
<dbReference type="GO" id="GO:0016289">
    <property type="term" value="F:acyl-CoA hydrolase activity"/>
    <property type="evidence" value="ECO:0007669"/>
    <property type="project" value="UniProtKB-ARBA"/>
</dbReference>
<dbReference type="SUPFAM" id="SSF54637">
    <property type="entry name" value="Thioesterase/thiol ester dehydrase-isomerase"/>
    <property type="match status" value="1"/>
</dbReference>
<keyword evidence="2" id="KW-0378">Hydrolase</keyword>
<sequence length="150" mass="15552">MNKPVDTAAERASAQALAEAVGAAMYARDPASQSLGMTLAAIGPGHAHMSMTVRADMLNGHQTCHGGFIFALADSAFAFACNSRNQVTVGAGCSIDYLSPGRLGDILTAIAVEQSLAGKTGIYDITVRAQDGRTIALFRGKSHRISGEVI</sequence>
<keyword evidence="5" id="KW-1185">Reference proteome</keyword>
<protein>
    <submittedName>
        <fullName evidence="4">Hydroxyphenylacetyl-CoA thioesterase PaaI</fullName>
    </submittedName>
</protein>
<dbReference type="NCBIfam" id="TIGR00369">
    <property type="entry name" value="unchar_dom_1"/>
    <property type="match status" value="1"/>
</dbReference>
<evidence type="ECO:0000256" key="1">
    <source>
        <dbReference type="ARBA" id="ARBA00008324"/>
    </source>
</evidence>
<proteinExistence type="inferred from homology"/>
<dbReference type="OrthoDB" id="32575at2"/>
<dbReference type="Gene3D" id="3.10.129.10">
    <property type="entry name" value="Hotdog Thioesterase"/>
    <property type="match status" value="1"/>
</dbReference>
<dbReference type="EMBL" id="SPVG01000056">
    <property type="protein sequence ID" value="TFW28231.1"/>
    <property type="molecule type" value="Genomic_DNA"/>
</dbReference>
<evidence type="ECO:0000256" key="2">
    <source>
        <dbReference type="ARBA" id="ARBA00022801"/>
    </source>
</evidence>
<dbReference type="InterPro" id="IPR006683">
    <property type="entry name" value="Thioestr_dom"/>
</dbReference>
<evidence type="ECO:0000313" key="5">
    <source>
        <dbReference type="Proteomes" id="UP000297729"/>
    </source>
</evidence>
<comment type="caution">
    <text evidence="4">The sequence shown here is derived from an EMBL/GenBank/DDBJ whole genome shotgun (WGS) entry which is preliminary data.</text>
</comment>
<evidence type="ECO:0000259" key="3">
    <source>
        <dbReference type="Pfam" id="PF03061"/>
    </source>
</evidence>
<dbReference type="AlphaFoldDB" id="A0A4Y9SP01"/>
<dbReference type="InterPro" id="IPR052723">
    <property type="entry name" value="Acyl-CoA_thioesterase_PaaI"/>
</dbReference>
<evidence type="ECO:0000313" key="4">
    <source>
        <dbReference type="EMBL" id="TFW28231.1"/>
    </source>
</evidence>
<feature type="domain" description="Thioesterase" evidence="3">
    <location>
        <begin position="61"/>
        <end position="135"/>
    </location>
</feature>
<gene>
    <name evidence="4" type="primary">paaI</name>
    <name evidence="4" type="ORF">E4L98_05865</name>
</gene>
<comment type="similarity">
    <text evidence="1">Belongs to the thioesterase PaaI family.</text>
</comment>
<dbReference type="FunFam" id="3.10.129.10:FF:000022">
    <property type="entry name" value="Phenylacetic acid degradation protein"/>
    <property type="match status" value="1"/>
</dbReference>
<dbReference type="PANTHER" id="PTHR42856">
    <property type="entry name" value="ACYL-COENZYME A THIOESTERASE PAAI"/>
    <property type="match status" value="1"/>
</dbReference>
<name>A0A4Y9SP01_9BURK</name>
<dbReference type="InterPro" id="IPR003736">
    <property type="entry name" value="PAAI_dom"/>
</dbReference>
<organism evidence="4 5">
    <name type="scientific">Duganella callida</name>
    <dbReference type="NCBI Taxonomy" id="2561932"/>
    <lineage>
        <taxon>Bacteria</taxon>
        <taxon>Pseudomonadati</taxon>
        <taxon>Pseudomonadota</taxon>
        <taxon>Betaproteobacteria</taxon>
        <taxon>Burkholderiales</taxon>
        <taxon>Oxalobacteraceae</taxon>
        <taxon>Telluria group</taxon>
        <taxon>Duganella</taxon>
    </lineage>
</organism>
<dbReference type="InterPro" id="IPR011973">
    <property type="entry name" value="PaaD"/>
</dbReference>
<dbReference type="Pfam" id="PF03061">
    <property type="entry name" value="4HBT"/>
    <property type="match status" value="1"/>
</dbReference>
<dbReference type="CDD" id="cd03443">
    <property type="entry name" value="PaaI_thioesterase"/>
    <property type="match status" value="1"/>
</dbReference>
<accession>A0A4Y9SP01</accession>
<dbReference type="InterPro" id="IPR029069">
    <property type="entry name" value="HotDog_dom_sf"/>
</dbReference>
<dbReference type="Proteomes" id="UP000297729">
    <property type="component" value="Unassembled WGS sequence"/>
</dbReference>
<dbReference type="PANTHER" id="PTHR42856:SF1">
    <property type="entry name" value="ACYL-COENZYME A THIOESTERASE PAAI"/>
    <property type="match status" value="1"/>
</dbReference>
<reference evidence="4 5" key="1">
    <citation type="submission" date="2019-03" db="EMBL/GenBank/DDBJ databases">
        <title>Draft Genome Sequence of Duganella callidus sp. nov., a Novel Duganella Species Isolated from Cultivated Soil.</title>
        <authorList>
            <person name="Raths R."/>
            <person name="Peta V."/>
            <person name="Bucking H."/>
        </authorList>
    </citation>
    <scope>NUCLEOTIDE SEQUENCE [LARGE SCALE GENOMIC DNA]</scope>
    <source>
        <strain evidence="4 5">DN04</strain>
    </source>
</reference>
<dbReference type="NCBIfam" id="TIGR02286">
    <property type="entry name" value="PaaD"/>
    <property type="match status" value="1"/>
</dbReference>